<keyword evidence="3" id="KW-1185">Reference proteome</keyword>
<gene>
    <name evidence="2" type="ORF">B0T26DRAFT_872154</name>
</gene>
<dbReference type="AlphaFoldDB" id="A0AA40DVE0"/>
<accession>A0AA40DVE0</accession>
<comment type="caution">
    <text evidence="2">The sequence shown here is derived from an EMBL/GenBank/DDBJ whole genome shotgun (WGS) entry which is preliminary data.</text>
</comment>
<dbReference type="RefSeq" id="XP_060296562.1">
    <property type="nucleotide sequence ID" value="XM_060447954.1"/>
</dbReference>
<feature type="chain" id="PRO_5041346819" evidence="1">
    <location>
        <begin position="21"/>
        <end position="156"/>
    </location>
</feature>
<dbReference type="Proteomes" id="UP001172101">
    <property type="component" value="Unassembled WGS sequence"/>
</dbReference>
<protein>
    <submittedName>
        <fullName evidence="2">Uncharacterized protein</fullName>
    </submittedName>
</protein>
<proteinExistence type="predicted"/>
<name>A0AA40DVE0_9PEZI</name>
<organism evidence="2 3">
    <name type="scientific">Lasiosphaeria miniovina</name>
    <dbReference type="NCBI Taxonomy" id="1954250"/>
    <lineage>
        <taxon>Eukaryota</taxon>
        <taxon>Fungi</taxon>
        <taxon>Dikarya</taxon>
        <taxon>Ascomycota</taxon>
        <taxon>Pezizomycotina</taxon>
        <taxon>Sordariomycetes</taxon>
        <taxon>Sordariomycetidae</taxon>
        <taxon>Sordariales</taxon>
        <taxon>Lasiosphaeriaceae</taxon>
        <taxon>Lasiosphaeria</taxon>
    </lineage>
</organism>
<evidence type="ECO:0000313" key="3">
    <source>
        <dbReference type="Proteomes" id="UP001172101"/>
    </source>
</evidence>
<dbReference type="EMBL" id="JAUIRO010000004">
    <property type="protein sequence ID" value="KAK0717769.1"/>
    <property type="molecule type" value="Genomic_DNA"/>
</dbReference>
<evidence type="ECO:0000313" key="2">
    <source>
        <dbReference type="EMBL" id="KAK0717769.1"/>
    </source>
</evidence>
<dbReference type="GeneID" id="85331224"/>
<sequence length="156" mass="17459">MRFGLYQAISLLASLGLASARQVALAQHDHSAAVVNGAPPKVGTSGDDVHTLACKRIAVNWPFDSDGDTWHYAGSELYNIISHYKLHDNGFSVWSYRLDLRFPMYVGDFQFYDQAGDCYDLNVAWEGDHYVRYNSKQPTIVAVGYGGTCSDCKRRR</sequence>
<keyword evidence="1" id="KW-0732">Signal</keyword>
<feature type="signal peptide" evidence="1">
    <location>
        <begin position="1"/>
        <end position="20"/>
    </location>
</feature>
<reference evidence="2" key="1">
    <citation type="submission" date="2023-06" db="EMBL/GenBank/DDBJ databases">
        <title>Genome-scale phylogeny and comparative genomics of the fungal order Sordariales.</title>
        <authorList>
            <consortium name="Lawrence Berkeley National Laboratory"/>
            <person name="Hensen N."/>
            <person name="Bonometti L."/>
            <person name="Westerberg I."/>
            <person name="Brannstrom I.O."/>
            <person name="Guillou S."/>
            <person name="Cros-Aarteil S."/>
            <person name="Calhoun S."/>
            <person name="Haridas S."/>
            <person name="Kuo A."/>
            <person name="Mondo S."/>
            <person name="Pangilinan J."/>
            <person name="Riley R."/>
            <person name="LaButti K."/>
            <person name="Andreopoulos B."/>
            <person name="Lipzen A."/>
            <person name="Chen C."/>
            <person name="Yanf M."/>
            <person name="Daum C."/>
            <person name="Ng V."/>
            <person name="Clum A."/>
            <person name="Steindorff A."/>
            <person name="Ohm R."/>
            <person name="Martin F."/>
            <person name="Silar P."/>
            <person name="Natvig D."/>
            <person name="Lalanne C."/>
            <person name="Gautier V."/>
            <person name="Ament-velasquez S.L."/>
            <person name="Kruys A."/>
            <person name="Hutchinson M.I."/>
            <person name="Powell A.J."/>
            <person name="Barry K."/>
            <person name="Miller A.N."/>
            <person name="Grigoriev I.V."/>
            <person name="Debuchy R."/>
            <person name="Gladieux P."/>
            <person name="Thoren M.H."/>
            <person name="Johannesson H."/>
        </authorList>
    </citation>
    <scope>NUCLEOTIDE SEQUENCE</scope>
    <source>
        <strain evidence="2">SMH2392-1A</strain>
    </source>
</reference>
<evidence type="ECO:0000256" key="1">
    <source>
        <dbReference type="SAM" id="SignalP"/>
    </source>
</evidence>